<dbReference type="PROSITE" id="PS00194">
    <property type="entry name" value="THIOREDOXIN_1"/>
    <property type="match status" value="1"/>
</dbReference>
<comment type="caution">
    <text evidence="9">The sequence shown here is derived from an EMBL/GenBank/DDBJ whole genome shotgun (WGS) entry which is preliminary data.</text>
</comment>
<evidence type="ECO:0000256" key="2">
    <source>
        <dbReference type="ARBA" id="ARBA00022448"/>
    </source>
</evidence>
<organism evidence="9 10">
    <name type="scientific">Reyranella aquatilis</name>
    <dbReference type="NCBI Taxonomy" id="2035356"/>
    <lineage>
        <taxon>Bacteria</taxon>
        <taxon>Pseudomonadati</taxon>
        <taxon>Pseudomonadota</taxon>
        <taxon>Alphaproteobacteria</taxon>
        <taxon>Hyphomicrobiales</taxon>
        <taxon>Reyranellaceae</taxon>
        <taxon>Reyranella</taxon>
    </lineage>
</organism>
<accession>A0ABS8KQ70</accession>
<evidence type="ECO:0000313" key="9">
    <source>
        <dbReference type="EMBL" id="MCC8428210.1"/>
    </source>
</evidence>
<keyword evidence="3" id="KW-0479">Metal-binding</keyword>
<protein>
    <recommendedName>
        <fullName evidence="7">Thioredoxin</fullName>
    </recommendedName>
</protein>
<evidence type="ECO:0000256" key="4">
    <source>
        <dbReference type="ARBA" id="ARBA00022982"/>
    </source>
</evidence>
<dbReference type="CDD" id="cd02947">
    <property type="entry name" value="TRX_family"/>
    <property type="match status" value="1"/>
</dbReference>
<evidence type="ECO:0000259" key="8">
    <source>
        <dbReference type="PROSITE" id="PS51352"/>
    </source>
</evidence>
<feature type="domain" description="Thioredoxin" evidence="8">
    <location>
        <begin position="12"/>
        <end position="147"/>
    </location>
</feature>
<evidence type="ECO:0000256" key="6">
    <source>
        <dbReference type="ARBA" id="ARBA00023284"/>
    </source>
</evidence>
<dbReference type="RefSeq" id="WP_230549406.1">
    <property type="nucleotide sequence ID" value="NZ_JAJISD010000001.1"/>
</dbReference>
<keyword evidence="5" id="KW-1015">Disulfide bond</keyword>
<dbReference type="SUPFAM" id="SSF52833">
    <property type="entry name" value="Thioredoxin-like"/>
    <property type="match status" value="1"/>
</dbReference>
<dbReference type="NCBIfam" id="NF008229">
    <property type="entry name" value="PRK10996.1"/>
    <property type="match status" value="1"/>
</dbReference>
<dbReference type="Pfam" id="PF00085">
    <property type="entry name" value="Thioredoxin"/>
    <property type="match status" value="1"/>
</dbReference>
<evidence type="ECO:0000256" key="5">
    <source>
        <dbReference type="ARBA" id="ARBA00023157"/>
    </source>
</evidence>
<dbReference type="EMBL" id="JAJISD010000001">
    <property type="protein sequence ID" value="MCC8428210.1"/>
    <property type="molecule type" value="Genomic_DNA"/>
</dbReference>
<sequence>MTEALIVACPACSTLNRFPRAKLATRDSGKCGQCGALLFDGHPVSLGSGNFEAHAGKADLPLLVDFWAPWCGPCKAMAPQFERAAARLEPQVRLAKVNTDDQQDLARRFGIQGIPTMILFRQGKEVARQSGAMDAGTIERWTRDALAR</sequence>
<dbReference type="PRINTS" id="PR00421">
    <property type="entry name" value="THIOREDOXIN"/>
</dbReference>
<reference evidence="9 10" key="1">
    <citation type="submission" date="2021-11" db="EMBL/GenBank/DDBJ databases">
        <authorList>
            <person name="Lee D.-H."/>
            <person name="Kim S.-B."/>
        </authorList>
    </citation>
    <scope>NUCLEOTIDE SEQUENCE [LARGE SCALE GENOMIC DNA]</scope>
    <source>
        <strain evidence="9 10">KCTC 52223</strain>
    </source>
</reference>
<dbReference type="NCBIfam" id="TIGR01068">
    <property type="entry name" value="thioredoxin"/>
    <property type="match status" value="1"/>
</dbReference>
<dbReference type="PANTHER" id="PTHR45663:SF11">
    <property type="entry name" value="GEO12009P1"/>
    <property type="match status" value="1"/>
</dbReference>
<gene>
    <name evidence="9" type="primary">trxC</name>
    <name evidence="9" type="ORF">LJ725_04485</name>
</gene>
<comment type="similarity">
    <text evidence="1">Belongs to the thioredoxin family.</text>
</comment>
<keyword evidence="10" id="KW-1185">Reference proteome</keyword>
<dbReference type="Gene3D" id="2.30.30.380">
    <property type="entry name" value="Zn-finger domain of Sec23/24"/>
    <property type="match status" value="1"/>
</dbReference>
<evidence type="ECO:0000256" key="3">
    <source>
        <dbReference type="ARBA" id="ARBA00022723"/>
    </source>
</evidence>
<dbReference type="InterPro" id="IPR049299">
    <property type="entry name" value="Thio2_N"/>
</dbReference>
<proteinExistence type="inferred from homology"/>
<evidence type="ECO:0000313" key="10">
    <source>
        <dbReference type="Proteomes" id="UP001198862"/>
    </source>
</evidence>
<keyword evidence="6" id="KW-0676">Redox-active center</keyword>
<dbReference type="Proteomes" id="UP001198862">
    <property type="component" value="Unassembled WGS sequence"/>
</dbReference>
<dbReference type="InterPro" id="IPR005746">
    <property type="entry name" value="Thioredoxin"/>
</dbReference>
<dbReference type="PROSITE" id="PS51352">
    <property type="entry name" value="THIOREDOXIN_2"/>
    <property type="match status" value="1"/>
</dbReference>
<dbReference type="PANTHER" id="PTHR45663">
    <property type="entry name" value="GEO12009P1"/>
    <property type="match status" value="1"/>
</dbReference>
<evidence type="ECO:0000256" key="7">
    <source>
        <dbReference type="NCBIfam" id="TIGR01068"/>
    </source>
</evidence>
<dbReference type="InterPro" id="IPR036249">
    <property type="entry name" value="Thioredoxin-like_sf"/>
</dbReference>
<dbReference type="InterPro" id="IPR013766">
    <property type="entry name" value="Thioredoxin_domain"/>
</dbReference>
<keyword evidence="2" id="KW-0813">Transport</keyword>
<name>A0ABS8KQ70_9HYPH</name>
<evidence type="ECO:0000256" key="1">
    <source>
        <dbReference type="ARBA" id="ARBA00008987"/>
    </source>
</evidence>
<dbReference type="Gene3D" id="3.40.30.10">
    <property type="entry name" value="Glutaredoxin"/>
    <property type="match status" value="1"/>
</dbReference>
<keyword evidence="4" id="KW-0249">Electron transport</keyword>
<dbReference type="InterPro" id="IPR017937">
    <property type="entry name" value="Thioredoxin_CS"/>
</dbReference>
<dbReference type="Pfam" id="PF21352">
    <property type="entry name" value="Zn_ribbon_Thio2"/>
    <property type="match status" value="1"/>
</dbReference>